<reference evidence="1" key="1">
    <citation type="journal article" date="2023" name="Mol. Phylogenet. Evol.">
        <title>Genome-scale phylogeny and comparative genomics of the fungal order Sordariales.</title>
        <authorList>
            <person name="Hensen N."/>
            <person name="Bonometti L."/>
            <person name="Westerberg I."/>
            <person name="Brannstrom I.O."/>
            <person name="Guillou S."/>
            <person name="Cros-Aarteil S."/>
            <person name="Calhoun S."/>
            <person name="Haridas S."/>
            <person name="Kuo A."/>
            <person name="Mondo S."/>
            <person name="Pangilinan J."/>
            <person name="Riley R."/>
            <person name="LaButti K."/>
            <person name="Andreopoulos B."/>
            <person name="Lipzen A."/>
            <person name="Chen C."/>
            <person name="Yan M."/>
            <person name="Daum C."/>
            <person name="Ng V."/>
            <person name="Clum A."/>
            <person name="Steindorff A."/>
            <person name="Ohm R.A."/>
            <person name="Martin F."/>
            <person name="Silar P."/>
            <person name="Natvig D.O."/>
            <person name="Lalanne C."/>
            <person name="Gautier V."/>
            <person name="Ament-Velasquez S.L."/>
            <person name="Kruys A."/>
            <person name="Hutchinson M.I."/>
            <person name="Powell A.J."/>
            <person name="Barry K."/>
            <person name="Miller A.N."/>
            <person name="Grigoriev I.V."/>
            <person name="Debuchy R."/>
            <person name="Gladieux P."/>
            <person name="Hiltunen Thoren M."/>
            <person name="Johannesson H."/>
        </authorList>
    </citation>
    <scope>NUCLEOTIDE SEQUENCE</scope>
    <source>
        <strain evidence="1">SMH4131-1</strain>
    </source>
</reference>
<dbReference type="Proteomes" id="UP001286456">
    <property type="component" value="Unassembled WGS sequence"/>
</dbReference>
<dbReference type="AlphaFoldDB" id="A0AAE0IXL7"/>
<gene>
    <name evidence="1" type="ORF">B0T19DRAFT_352952</name>
</gene>
<protein>
    <submittedName>
        <fullName evidence="1">Uncharacterized protein</fullName>
    </submittedName>
</protein>
<organism evidence="1 2">
    <name type="scientific">Cercophora scortea</name>
    <dbReference type="NCBI Taxonomy" id="314031"/>
    <lineage>
        <taxon>Eukaryota</taxon>
        <taxon>Fungi</taxon>
        <taxon>Dikarya</taxon>
        <taxon>Ascomycota</taxon>
        <taxon>Pezizomycotina</taxon>
        <taxon>Sordariomycetes</taxon>
        <taxon>Sordariomycetidae</taxon>
        <taxon>Sordariales</taxon>
        <taxon>Lasiosphaeriaceae</taxon>
        <taxon>Cercophora</taxon>
    </lineage>
</organism>
<dbReference type="InterPro" id="IPR011051">
    <property type="entry name" value="RmlC_Cupin_sf"/>
</dbReference>
<dbReference type="EMBL" id="JAUEPO010000002">
    <property type="protein sequence ID" value="KAK3332787.1"/>
    <property type="molecule type" value="Genomic_DNA"/>
</dbReference>
<keyword evidence="2" id="KW-1185">Reference proteome</keyword>
<comment type="caution">
    <text evidence="1">The sequence shown here is derived from an EMBL/GenBank/DDBJ whole genome shotgun (WGS) entry which is preliminary data.</text>
</comment>
<proteinExistence type="predicted"/>
<reference evidence="1" key="2">
    <citation type="submission" date="2023-06" db="EMBL/GenBank/DDBJ databases">
        <authorList>
            <consortium name="Lawrence Berkeley National Laboratory"/>
            <person name="Haridas S."/>
            <person name="Hensen N."/>
            <person name="Bonometti L."/>
            <person name="Westerberg I."/>
            <person name="Brannstrom I.O."/>
            <person name="Guillou S."/>
            <person name="Cros-Aarteil S."/>
            <person name="Calhoun S."/>
            <person name="Kuo A."/>
            <person name="Mondo S."/>
            <person name="Pangilinan J."/>
            <person name="Riley R."/>
            <person name="Labutti K."/>
            <person name="Andreopoulos B."/>
            <person name="Lipzen A."/>
            <person name="Chen C."/>
            <person name="Yanf M."/>
            <person name="Daum C."/>
            <person name="Ng V."/>
            <person name="Clum A."/>
            <person name="Steindorff A."/>
            <person name="Ohm R."/>
            <person name="Martin F."/>
            <person name="Silar P."/>
            <person name="Natvig D."/>
            <person name="Lalanne C."/>
            <person name="Gautier V."/>
            <person name="Ament-Velasquez S.L."/>
            <person name="Kruys A."/>
            <person name="Hutchinson M.I."/>
            <person name="Powell A.J."/>
            <person name="Barry K."/>
            <person name="Miller A.N."/>
            <person name="Grigoriev I.V."/>
            <person name="Debuchy R."/>
            <person name="Gladieux P."/>
            <person name="Thoren M.H."/>
            <person name="Johannesson H."/>
        </authorList>
    </citation>
    <scope>NUCLEOTIDE SEQUENCE</scope>
    <source>
        <strain evidence="1">SMH4131-1</strain>
    </source>
</reference>
<dbReference type="SUPFAM" id="SSF51182">
    <property type="entry name" value="RmlC-like cupins"/>
    <property type="match status" value="1"/>
</dbReference>
<name>A0AAE0IXL7_9PEZI</name>
<evidence type="ECO:0000313" key="1">
    <source>
        <dbReference type="EMBL" id="KAK3332787.1"/>
    </source>
</evidence>
<accession>A0AAE0IXL7</accession>
<sequence>MGISSAYLSSNTSVQLGIGFTILAIRIASGTTHVFHSDLTQTRVCYLGSGKVRVEVDGEPEFIIGVQGVWKIRPGVRCEVKNWAYVDAMLHVTVTTLPT</sequence>
<evidence type="ECO:0000313" key="2">
    <source>
        <dbReference type="Proteomes" id="UP001286456"/>
    </source>
</evidence>